<keyword evidence="2" id="KW-0813">Transport</keyword>
<evidence type="ECO:0000313" key="6">
    <source>
        <dbReference type="EMBL" id="MBS2971031.1"/>
    </source>
</evidence>
<keyword evidence="3" id="KW-0547">Nucleotide-binding</keyword>
<protein>
    <submittedName>
        <fullName evidence="6">ABC transporter ATP-binding protein</fullName>
    </submittedName>
</protein>
<dbReference type="InterPro" id="IPR027417">
    <property type="entry name" value="P-loop_NTPase"/>
</dbReference>
<dbReference type="InterPro" id="IPR003593">
    <property type="entry name" value="AAA+_ATPase"/>
</dbReference>
<evidence type="ECO:0000256" key="2">
    <source>
        <dbReference type="ARBA" id="ARBA00022448"/>
    </source>
</evidence>
<dbReference type="Proteomes" id="UP000682403">
    <property type="component" value="Unassembled WGS sequence"/>
</dbReference>
<feature type="domain" description="ABC transporter" evidence="5">
    <location>
        <begin position="7"/>
        <end position="235"/>
    </location>
</feature>
<dbReference type="InterPro" id="IPR017871">
    <property type="entry name" value="ABC_transporter-like_CS"/>
</dbReference>
<proteinExistence type="inferred from homology"/>
<dbReference type="Pfam" id="PF00005">
    <property type="entry name" value="ABC_tran"/>
    <property type="match status" value="1"/>
</dbReference>
<dbReference type="PROSITE" id="PS50893">
    <property type="entry name" value="ABC_TRANSPORTER_2"/>
    <property type="match status" value="1"/>
</dbReference>
<dbReference type="EMBL" id="JAGVRK010000001">
    <property type="protein sequence ID" value="MBS2971031.1"/>
    <property type="molecule type" value="Genomic_DNA"/>
</dbReference>
<dbReference type="PANTHER" id="PTHR43335">
    <property type="entry name" value="ABC TRANSPORTER, ATP-BINDING PROTEIN"/>
    <property type="match status" value="1"/>
</dbReference>
<dbReference type="SUPFAM" id="SSF52540">
    <property type="entry name" value="P-loop containing nucleoside triphosphate hydrolases"/>
    <property type="match status" value="1"/>
</dbReference>
<organism evidence="6 7">
    <name type="scientific">Metabacillus flavus</name>
    <dbReference type="NCBI Taxonomy" id="2823519"/>
    <lineage>
        <taxon>Bacteria</taxon>
        <taxon>Bacillati</taxon>
        <taxon>Bacillota</taxon>
        <taxon>Bacilli</taxon>
        <taxon>Bacillales</taxon>
        <taxon>Bacillaceae</taxon>
        <taxon>Metabacillus</taxon>
    </lineage>
</organism>
<reference evidence="6 7" key="1">
    <citation type="submission" date="2021-04" db="EMBL/GenBank/DDBJ databases">
        <title>Metabacillus sp. strain KIGAM252 whole genome sequence.</title>
        <authorList>
            <person name="Seo M.-J."/>
            <person name="Cho E.-S."/>
            <person name="Hwang C.Y."/>
            <person name="Yoon D.J."/>
        </authorList>
    </citation>
    <scope>NUCLEOTIDE SEQUENCE [LARGE SCALE GENOMIC DNA]</scope>
    <source>
        <strain evidence="6 7">KIGAM252</strain>
    </source>
</reference>
<dbReference type="SMART" id="SM00382">
    <property type="entry name" value="AAA"/>
    <property type="match status" value="1"/>
</dbReference>
<dbReference type="InterPro" id="IPR003439">
    <property type="entry name" value="ABC_transporter-like_ATP-bd"/>
</dbReference>
<evidence type="ECO:0000256" key="4">
    <source>
        <dbReference type="ARBA" id="ARBA00022840"/>
    </source>
</evidence>
<keyword evidence="7" id="KW-1185">Reference proteome</keyword>
<evidence type="ECO:0000256" key="3">
    <source>
        <dbReference type="ARBA" id="ARBA00022741"/>
    </source>
</evidence>
<sequence>MNETPVLQIENVSKRIKHHQILSNVSLTVKKGEILGLLGPNGSGKTTMIRSVLGLVSLNAGEISIGGYSIKKDFEKAVSLAGAIVENPEFYNYMSGYYNLVHFANMSDPIGRGRIAEVVDLVGLGERIHDPVRTYSLGMRQRLGIAQAVLHKPQLLLLDEPTNGLDPSGIRELREYLKNLRDKENVAIVISTHLLKEVEDMCDRVAIIKKGEILSVQNVQYDAGDLPIRVLFEVNQPLEAEEAAKAYHPAIVPGGLEFLVKREEIPLINKTLTENRIDVFAIHPKRKNLEESFLELTEEATE</sequence>
<dbReference type="PROSITE" id="PS00211">
    <property type="entry name" value="ABC_TRANSPORTER_1"/>
    <property type="match status" value="1"/>
</dbReference>
<dbReference type="GO" id="GO:0005524">
    <property type="term" value="F:ATP binding"/>
    <property type="evidence" value="ECO:0007669"/>
    <property type="project" value="UniProtKB-KW"/>
</dbReference>
<evidence type="ECO:0000256" key="1">
    <source>
        <dbReference type="ARBA" id="ARBA00005417"/>
    </source>
</evidence>
<dbReference type="PANTHER" id="PTHR43335:SF4">
    <property type="entry name" value="ABC TRANSPORTER, ATP-BINDING PROTEIN"/>
    <property type="match status" value="1"/>
</dbReference>
<gene>
    <name evidence="6" type="ORF">J9317_20005</name>
</gene>
<keyword evidence="4 6" id="KW-0067">ATP-binding</keyword>
<evidence type="ECO:0000313" key="7">
    <source>
        <dbReference type="Proteomes" id="UP000682403"/>
    </source>
</evidence>
<comment type="similarity">
    <text evidence="1">Belongs to the ABC transporter superfamily.</text>
</comment>
<dbReference type="Gene3D" id="3.40.50.300">
    <property type="entry name" value="P-loop containing nucleotide triphosphate hydrolases"/>
    <property type="match status" value="1"/>
</dbReference>
<evidence type="ECO:0000259" key="5">
    <source>
        <dbReference type="PROSITE" id="PS50893"/>
    </source>
</evidence>
<comment type="caution">
    <text evidence="6">The sequence shown here is derived from an EMBL/GenBank/DDBJ whole genome shotgun (WGS) entry which is preliminary data.</text>
</comment>
<accession>A0ABS5LKA2</accession>
<name>A0ABS5LKA2_9BACI</name>
<dbReference type="RefSeq" id="WP_211561884.1">
    <property type="nucleotide sequence ID" value="NZ_JAGVRK010000001.1"/>
</dbReference>